<dbReference type="Proteomes" id="UP000192247">
    <property type="component" value="Unassembled WGS sequence"/>
</dbReference>
<keyword evidence="3" id="KW-1185">Reference proteome</keyword>
<organism evidence="2 3">
    <name type="scientific">Tropilaelaps mercedesae</name>
    <dbReference type="NCBI Taxonomy" id="418985"/>
    <lineage>
        <taxon>Eukaryota</taxon>
        <taxon>Metazoa</taxon>
        <taxon>Ecdysozoa</taxon>
        <taxon>Arthropoda</taxon>
        <taxon>Chelicerata</taxon>
        <taxon>Arachnida</taxon>
        <taxon>Acari</taxon>
        <taxon>Parasitiformes</taxon>
        <taxon>Mesostigmata</taxon>
        <taxon>Gamasina</taxon>
        <taxon>Dermanyssoidea</taxon>
        <taxon>Laelapidae</taxon>
        <taxon>Tropilaelaps</taxon>
    </lineage>
</organism>
<evidence type="ECO:0000313" key="3">
    <source>
        <dbReference type="Proteomes" id="UP000192247"/>
    </source>
</evidence>
<evidence type="ECO:0000313" key="2">
    <source>
        <dbReference type="EMBL" id="OQR69197.1"/>
    </source>
</evidence>
<dbReference type="EMBL" id="MNPL01021882">
    <property type="protein sequence ID" value="OQR69197.1"/>
    <property type="molecule type" value="Genomic_DNA"/>
</dbReference>
<proteinExistence type="predicted"/>
<dbReference type="AlphaFoldDB" id="A0A1V9X6Q7"/>
<comment type="caution">
    <text evidence="2">The sequence shown here is derived from an EMBL/GenBank/DDBJ whole genome shotgun (WGS) entry which is preliminary data.</text>
</comment>
<name>A0A1V9X6Q7_9ACAR</name>
<feature type="compositionally biased region" description="Basic and acidic residues" evidence="1">
    <location>
        <begin position="56"/>
        <end position="66"/>
    </location>
</feature>
<feature type="region of interest" description="Disordered" evidence="1">
    <location>
        <begin position="24"/>
        <end position="70"/>
    </location>
</feature>
<protein>
    <submittedName>
        <fullName evidence="2">Uncharacterized protein</fullName>
    </submittedName>
</protein>
<reference evidence="2 3" key="1">
    <citation type="journal article" date="2017" name="Gigascience">
        <title>Draft genome of the honey bee ectoparasitic mite, Tropilaelaps mercedesae, is shaped by the parasitic life history.</title>
        <authorList>
            <person name="Dong X."/>
            <person name="Armstrong S.D."/>
            <person name="Xia D."/>
            <person name="Makepeace B.L."/>
            <person name="Darby A.C."/>
            <person name="Kadowaki T."/>
        </authorList>
    </citation>
    <scope>NUCLEOTIDE SEQUENCE [LARGE SCALE GENOMIC DNA]</scope>
    <source>
        <strain evidence="2">Wuxi-XJTLU</strain>
    </source>
</reference>
<accession>A0A1V9X6Q7</accession>
<sequence>MKYLQCSLVWPARSVERLRRTENVNRCKPAEQHPIASASSAMHKAEGEPTSSSRKPTAEREFDRRAKQNIGHVSSIRNNDIFVSYQCRSMFCCGPDCQLQVDETGYKEKGGSNN</sequence>
<dbReference type="InParanoid" id="A0A1V9X6Q7"/>
<evidence type="ECO:0000256" key="1">
    <source>
        <dbReference type="SAM" id="MobiDB-lite"/>
    </source>
</evidence>
<gene>
    <name evidence="2" type="ORF">BIW11_12409</name>
</gene>